<proteinExistence type="predicted"/>
<dbReference type="AlphaFoldDB" id="A0A399T8J5"/>
<evidence type="ECO:0000313" key="1">
    <source>
        <dbReference type="EMBL" id="RIJ50527.1"/>
    </source>
</evidence>
<dbReference type="InterPro" id="IPR003737">
    <property type="entry name" value="GlcNAc_PI_deacetylase-related"/>
</dbReference>
<dbReference type="PROSITE" id="PS51318">
    <property type="entry name" value="TAT"/>
    <property type="match status" value="1"/>
</dbReference>
<gene>
    <name evidence="1" type="ORF">D1614_00905</name>
</gene>
<dbReference type="InterPro" id="IPR024078">
    <property type="entry name" value="LmbE-like_dom_sf"/>
</dbReference>
<protein>
    <submittedName>
        <fullName evidence="1">PIG-L family deacetylase</fullName>
    </submittedName>
</protein>
<dbReference type="RefSeq" id="WP_119435997.1">
    <property type="nucleotide sequence ID" value="NZ_QWGR01000001.1"/>
</dbReference>
<reference evidence="1 2" key="1">
    <citation type="submission" date="2018-08" db="EMBL/GenBank/DDBJ databases">
        <title>Pallidiluteibacterium maritimus gen. nov., sp. nov., isolated from coastal sediment.</title>
        <authorList>
            <person name="Zhou L.Y."/>
        </authorList>
    </citation>
    <scope>NUCLEOTIDE SEQUENCE [LARGE SCALE GENOMIC DNA]</scope>
    <source>
        <strain evidence="1 2">XSD2</strain>
    </source>
</reference>
<organism evidence="1 2">
    <name type="scientific">Maribellus luteus</name>
    <dbReference type="NCBI Taxonomy" id="2305463"/>
    <lineage>
        <taxon>Bacteria</taxon>
        <taxon>Pseudomonadati</taxon>
        <taxon>Bacteroidota</taxon>
        <taxon>Bacteroidia</taxon>
        <taxon>Marinilabiliales</taxon>
        <taxon>Prolixibacteraceae</taxon>
        <taxon>Maribellus</taxon>
    </lineage>
</organism>
<dbReference type="Pfam" id="PF02585">
    <property type="entry name" value="PIG-L"/>
    <property type="match status" value="1"/>
</dbReference>
<comment type="caution">
    <text evidence="1">The sequence shown here is derived from an EMBL/GenBank/DDBJ whole genome shotgun (WGS) entry which is preliminary data.</text>
</comment>
<accession>A0A399T8J5</accession>
<dbReference type="EMBL" id="QWGR01000001">
    <property type="protein sequence ID" value="RIJ50527.1"/>
    <property type="molecule type" value="Genomic_DNA"/>
</dbReference>
<keyword evidence="2" id="KW-1185">Reference proteome</keyword>
<dbReference type="GO" id="GO:0016811">
    <property type="term" value="F:hydrolase activity, acting on carbon-nitrogen (but not peptide) bonds, in linear amides"/>
    <property type="evidence" value="ECO:0007669"/>
    <property type="project" value="TreeGrafter"/>
</dbReference>
<dbReference type="Gene3D" id="3.40.50.10320">
    <property type="entry name" value="LmbE-like"/>
    <property type="match status" value="1"/>
</dbReference>
<dbReference type="PANTHER" id="PTHR12993:SF11">
    <property type="entry name" value="N-ACETYLGLUCOSAMINYL-PHOSPHATIDYLINOSITOL DE-N-ACETYLASE"/>
    <property type="match status" value="1"/>
</dbReference>
<dbReference type="InterPro" id="IPR006311">
    <property type="entry name" value="TAT_signal"/>
</dbReference>
<sequence length="259" mass="29380">MSITKDNVSRRNVLKIAVPTAIGSLLGVPVLSSANQQNKTEPRQKLKIIVFGAHPDDPETGCGGTMALLANEGHEVISAYLTRGEAGIKGVAYDEAAKIRTAEALEACEILNAKPRFLGQIDGNCEVTKEHYKAISDFFEEEKPDIVFNHWPIDRHRDHRACSILVYDAWYNLGQKSVMYYYEVMSGRQSQNFKPTDYVDITPVIDQKHKACYEHKSQEPEKWYQESHGQMEIFRGLEYRTQYAEAFVRHVQSPSSLII</sequence>
<name>A0A399T8J5_9BACT</name>
<dbReference type="OrthoDB" id="9790023at2"/>
<dbReference type="SUPFAM" id="SSF102588">
    <property type="entry name" value="LmbE-like"/>
    <property type="match status" value="1"/>
</dbReference>
<dbReference type="Proteomes" id="UP000265926">
    <property type="component" value="Unassembled WGS sequence"/>
</dbReference>
<evidence type="ECO:0000313" key="2">
    <source>
        <dbReference type="Proteomes" id="UP000265926"/>
    </source>
</evidence>
<dbReference type="PANTHER" id="PTHR12993">
    <property type="entry name" value="N-ACETYLGLUCOSAMINYL-PHOSPHATIDYLINOSITOL DE-N-ACETYLASE-RELATED"/>
    <property type="match status" value="1"/>
</dbReference>